<gene>
    <name evidence="2" type="ORF">A6R68_00814</name>
</gene>
<dbReference type="Proteomes" id="UP000092124">
    <property type="component" value="Unassembled WGS sequence"/>
</dbReference>
<organism evidence="2 3">
    <name type="scientific">Neotoma lepida</name>
    <name type="common">Desert woodrat</name>
    <dbReference type="NCBI Taxonomy" id="56216"/>
    <lineage>
        <taxon>Eukaryota</taxon>
        <taxon>Metazoa</taxon>
        <taxon>Chordata</taxon>
        <taxon>Craniata</taxon>
        <taxon>Vertebrata</taxon>
        <taxon>Euteleostomi</taxon>
        <taxon>Mammalia</taxon>
        <taxon>Eutheria</taxon>
        <taxon>Euarchontoglires</taxon>
        <taxon>Glires</taxon>
        <taxon>Rodentia</taxon>
        <taxon>Myomorpha</taxon>
        <taxon>Muroidea</taxon>
        <taxon>Cricetidae</taxon>
        <taxon>Neotominae</taxon>
        <taxon>Neotoma</taxon>
    </lineage>
</organism>
<evidence type="ECO:0000313" key="3">
    <source>
        <dbReference type="Proteomes" id="UP000092124"/>
    </source>
</evidence>
<sequence>TESEELRICKNREAKIIPHGSFACFSETVTTKSTLIEETASGHVVHAWCGLLSRQRKQDTPITHFLYFGFGHAVLVANVSRTFRQSVSVTSKDRAFIRACQPAIVCEKQMQHTEYPVKGQTLNDVEIVEEGSINLFSSVPPTTLDCKGAPQTQTPLNGSTMEDINHHHGKRNTLPQIIKPNILEIRHLKDDQCVVVEEFPATDDREVGEEVTQALEAGHSKQQQVLGDDCELGKAVASVVLSLGDEQDVKEALNHRSHLQQHLLPPRQKEELITHPYSHATEP</sequence>
<feature type="region of interest" description="Disordered" evidence="1">
    <location>
        <begin position="261"/>
        <end position="283"/>
    </location>
</feature>
<protein>
    <submittedName>
        <fullName evidence="2">Uncharacterized protein</fullName>
    </submittedName>
</protein>
<accession>A0A1A6GWV2</accession>
<comment type="caution">
    <text evidence="2">The sequence shown here is derived from an EMBL/GenBank/DDBJ whole genome shotgun (WGS) entry which is preliminary data.</text>
</comment>
<dbReference type="AlphaFoldDB" id="A0A1A6GWV2"/>
<proteinExistence type="predicted"/>
<keyword evidence="3" id="KW-1185">Reference proteome</keyword>
<evidence type="ECO:0000256" key="1">
    <source>
        <dbReference type="SAM" id="MobiDB-lite"/>
    </source>
</evidence>
<feature type="non-terminal residue" evidence="2">
    <location>
        <position position="283"/>
    </location>
</feature>
<evidence type="ECO:0000313" key="2">
    <source>
        <dbReference type="EMBL" id="OBS70646.1"/>
    </source>
</evidence>
<feature type="non-terminal residue" evidence="2">
    <location>
        <position position="1"/>
    </location>
</feature>
<dbReference type="OrthoDB" id="10655089at2759"/>
<reference evidence="2 3" key="1">
    <citation type="submission" date="2016-06" db="EMBL/GenBank/DDBJ databases">
        <title>The Draft Genome Sequence and Annotation of the Desert Woodrat Neotoma lepida.</title>
        <authorList>
            <person name="Campbell M."/>
            <person name="Oakeson K.F."/>
            <person name="Yandell M."/>
            <person name="Halpert J.R."/>
            <person name="Dearing D."/>
        </authorList>
    </citation>
    <scope>NUCLEOTIDE SEQUENCE [LARGE SCALE GENOMIC DNA]</scope>
    <source>
        <strain evidence="2">417</strain>
        <tissue evidence="2">Liver</tissue>
    </source>
</reference>
<name>A0A1A6GWV2_NEOLE</name>
<dbReference type="EMBL" id="LZPO01066289">
    <property type="protein sequence ID" value="OBS70646.1"/>
    <property type="molecule type" value="Genomic_DNA"/>
</dbReference>